<reference evidence="9" key="1">
    <citation type="submission" date="2019-11" db="EMBL/GenBank/DDBJ databases">
        <title>Epiphytic Pseudomonas syringae from cherry orchards.</title>
        <authorList>
            <person name="Hulin M.T."/>
        </authorList>
    </citation>
    <scope>NUCLEOTIDE SEQUENCE</scope>
    <source>
        <strain evidence="9">PA-2-5E</strain>
    </source>
</reference>
<dbReference type="Proteomes" id="UP000814010">
    <property type="component" value="Unassembled WGS sequence"/>
</dbReference>
<dbReference type="InterPro" id="IPR004358">
    <property type="entry name" value="Sig_transdc_His_kin-like_C"/>
</dbReference>
<dbReference type="InterPro" id="IPR036890">
    <property type="entry name" value="HATPase_C_sf"/>
</dbReference>
<evidence type="ECO:0000256" key="5">
    <source>
        <dbReference type="ARBA" id="ARBA00022777"/>
    </source>
</evidence>
<dbReference type="SMART" id="SM00387">
    <property type="entry name" value="HATPase_c"/>
    <property type="match status" value="1"/>
</dbReference>
<name>A0A9Q4FI97_PSESX</name>
<keyword evidence="6" id="KW-0067">ATP-binding</keyword>
<evidence type="ECO:0000313" key="10">
    <source>
        <dbReference type="Proteomes" id="UP000814010"/>
    </source>
</evidence>
<dbReference type="InterPro" id="IPR005467">
    <property type="entry name" value="His_kinase_dom"/>
</dbReference>
<dbReference type="InterPro" id="IPR003594">
    <property type="entry name" value="HATPase_dom"/>
</dbReference>
<keyword evidence="4" id="KW-0547">Nucleotide-binding</keyword>
<gene>
    <name evidence="9" type="ORF">GIV53_13500</name>
</gene>
<keyword evidence="5" id="KW-0418">Kinase</keyword>
<evidence type="ECO:0000256" key="7">
    <source>
        <dbReference type="SAM" id="Coils"/>
    </source>
</evidence>
<dbReference type="Pfam" id="PF02518">
    <property type="entry name" value="HATPase_c"/>
    <property type="match status" value="1"/>
</dbReference>
<dbReference type="GO" id="GO:0004673">
    <property type="term" value="F:protein histidine kinase activity"/>
    <property type="evidence" value="ECO:0007669"/>
    <property type="project" value="UniProtKB-EC"/>
</dbReference>
<dbReference type="Gene3D" id="3.30.565.10">
    <property type="entry name" value="Histidine kinase-like ATPase, C-terminal domain"/>
    <property type="match status" value="2"/>
</dbReference>
<evidence type="ECO:0000256" key="6">
    <source>
        <dbReference type="ARBA" id="ARBA00022840"/>
    </source>
</evidence>
<dbReference type="GO" id="GO:0005524">
    <property type="term" value="F:ATP binding"/>
    <property type="evidence" value="ECO:0007669"/>
    <property type="project" value="UniProtKB-KW"/>
</dbReference>
<organism evidence="9 10">
    <name type="scientific">Pseudomonas syringae</name>
    <dbReference type="NCBI Taxonomy" id="317"/>
    <lineage>
        <taxon>Bacteria</taxon>
        <taxon>Pseudomonadati</taxon>
        <taxon>Pseudomonadota</taxon>
        <taxon>Gammaproteobacteria</taxon>
        <taxon>Pseudomonadales</taxon>
        <taxon>Pseudomonadaceae</taxon>
        <taxon>Pseudomonas</taxon>
    </lineage>
</organism>
<feature type="domain" description="Histidine kinase" evidence="8">
    <location>
        <begin position="583"/>
        <end position="794"/>
    </location>
</feature>
<evidence type="ECO:0000256" key="3">
    <source>
        <dbReference type="ARBA" id="ARBA00022679"/>
    </source>
</evidence>
<evidence type="ECO:0000256" key="2">
    <source>
        <dbReference type="ARBA" id="ARBA00012438"/>
    </source>
</evidence>
<evidence type="ECO:0000313" key="9">
    <source>
        <dbReference type="EMBL" id="MCF5630310.1"/>
    </source>
</evidence>
<evidence type="ECO:0000256" key="1">
    <source>
        <dbReference type="ARBA" id="ARBA00000085"/>
    </source>
</evidence>
<dbReference type="Pfam" id="PF13589">
    <property type="entry name" value="HATPase_c_3"/>
    <property type="match status" value="1"/>
</dbReference>
<comment type="catalytic activity">
    <reaction evidence="1">
        <text>ATP + protein L-histidine = ADP + protein N-phospho-L-histidine.</text>
        <dbReference type="EC" id="2.7.13.3"/>
    </reaction>
</comment>
<sequence length="797" mass="89529">MTRVVRDRKGKTSLAQKDDLHFDVSTGLKRVLGRELITDDEVAIFELVKNSFDAGADSVQLHFSDDSIIIADNGSGMSYEDLTGKWLFVAYSAKRSDRPEDDFRNVAAERRHYAGSKGIGRFSSDRLGEEVVIQSRPKGKSKVVHRLTVDWGLFEKDAKEHFEKIPVRYLEQSSFQLPSELSKFEATVRHGTAVTINRLRRPWSRSRILNLKASLAKLINPFGEETDGFGIHITAPSEDEEDKRLIAAHSKEGDEPLPKDLVNGQIGNFIFATLQDKTTFIRVSIEGDELHTALTDRGEVIYRIVEPNPYPHLSTADFRCEIYYLNQSAKITFARRVGLPSVQFGSVFLFRNSFRVYPIGEDGDDWFGFARRKQQGYARFLGTREIIGRVDVSGADEDFQEASSRNQGLIETPAVEQLQKAVMEHCLKRLEKYVVPVSWVDKPDANTDDLSRLMTDPGRARVTAAVANLVDNDKVQLIEYSKRLVDLINERSSDFETSLVGLRAIAEKTGDPDLLDRLDSAERRFDDLKKSENDARRVADTALAAAEAANRRADTAEAEVETERRRAHFLESFVNVDSATILNLHHQVTIYAVDIAQQIENFLTETADQTMVSRETVLKTLEQMAYLNKKVMSVTKFAARAKFKLDSEKIETDLAAFFYDYIDQIARTTGSVRLQIVVENLHPGMTRRFNPIDVSVIVDNLISNARRVRAPSIKFVLTQQDKSGLTIHVSDNGRGLSAGTNRSRIFEMGYTTTQGSGIGLYHVRQALGEMGGSIELDDQLEKGLGFVIKIAAKGRKS</sequence>
<comment type="caution">
    <text evidence="9">The sequence shown here is derived from an EMBL/GenBank/DDBJ whole genome shotgun (WGS) entry which is preliminary data.</text>
</comment>
<dbReference type="PANTHER" id="PTHR44936:SF10">
    <property type="entry name" value="SENSOR PROTEIN RSTB"/>
    <property type="match status" value="1"/>
</dbReference>
<dbReference type="PROSITE" id="PS50109">
    <property type="entry name" value="HIS_KIN"/>
    <property type="match status" value="1"/>
</dbReference>
<feature type="coiled-coil region" evidence="7">
    <location>
        <begin position="518"/>
        <end position="566"/>
    </location>
</feature>
<dbReference type="SUPFAM" id="SSF55874">
    <property type="entry name" value="ATPase domain of HSP90 chaperone/DNA topoisomerase II/histidine kinase"/>
    <property type="match status" value="2"/>
</dbReference>
<dbReference type="EC" id="2.7.13.3" evidence="2"/>
<keyword evidence="3" id="KW-0808">Transferase</keyword>
<keyword evidence="7" id="KW-0175">Coiled coil</keyword>
<dbReference type="EMBL" id="WKAE01000129">
    <property type="protein sequence ID" value="MCF5630310.1"/>
    <property type="molecule type" value="Genomic_DNA"/>
</dbReference>
<evidence type="ECO:0000256" key="4">
    <source>
        <dbReference type="ARBA" id="ARBA00022741"/>
    </source>
</evidence>
<dbReference type="AlphaFoldDB" id="A0A9Q4FI97"/>
<dbReference type="PRINTS" id="PR00344">
    <property type="entry name" value="BCTRLSENSOR"/>
</dbReference>
<proteinExistence type="predicted"/>
<accession>A0A9Q4FI97</accession>
<dbReference type="InterPro" id="IPR050980">
    <property type="entry name" value="2C_sensor_his_kinase"/>
</dbReference>
<dbReference type="PANTHER" id="PTHR44936">
    <property type="entry name" value="SENSOR PROTEIN CREC"/>
    <property type="match status" value="1"/>
</dbReference>
<protein>
    <recommendedName>
        <fullName evidence="2">histidine kinase</fullName>
        <ecNumber evidence="2">2.7.13.3</ecNumber>
    </recommendedName>
</protein>
<evidence type="ECO:0000259" key="8">
    <source>
        <dbReference type="PROSITE" id="PS50109"/>
    </source>
</evidence>